<feature type="region of interest" description="Disordered" evidence="1">
    <location>
        <begin position="1"/>
        <end position="27"/>
    </location>
</feature>
<comment type="caution">
    <text evidence="2">The sequence shown here is derived from an EMBL/GenBank/DDBJ whole genome shotgun (WGS) entry which is preliminary data.</text>
</comment>
<name>A0A1R2C882_9CILI</name>
<dbReference type="AlphaFoldDB" id="A0A1R2C882"/>
<dbReference type="Proteomes" id="UP000187209">
    <property type="component" value="Unassembled WGS sequence"/>
</dbReference>
<evidence type="ECO:0000313" key="2">
    <source>
        <dbReference type="EMBL" id="OMJ85209.1"/>
    </source>
</evidence>
<dbReference type="InterPro" id="IPR027417">
    <property type="entry name" value="P-loop_NTPase"/>
</dbReference>
<dbReference type="EMBL" id="MPUH01000244">
    <property type="protein sequence ID" value="OMJ85209.1"/>
    <property type="molecule type" value="Genomic_DNA"/>
</dbReference>
<sequence length="799" mass="93438">MGAKSLSPFSNSPSSEKINEEKPETDYPLYDNSTYDFYKKFAAAMKKKNSNEQLIISIGIQSLGKSYLLNHIFGTDFETKESYMSGKKTDCLNDEKLEYCRLMDFEGIGGILTSPRRDHANFCFSLTFSNLVLLQVKHMMIYENNSFLEKIAFSYWLTIKKLKYNSHEISKILLILRDTDEGDLSSKEENENKLKSDIEKFCSIINNQINQYNIRLRDILQEYKQRENLNIDIESLIPYEDKYKLAFSKYHAYGWNNETKTIMEWDGNPRTHWRKLDSNMLRVEISQILETIAIKSPIEDYQNVNRNIKSEIMMLNDDLACLLKTVKEDCLNFGGNYSLKEWIIHEYYLSIELDVGFESNTIDELFQRNYVMPEYFMENTRKEIEIIVNEINKGNEICISEHRDKLKAIFESNLIKEKVQRDAIIRILAKDSAYRYSNILGFSLINLIKEISKNNIESYNENNYANEENESLQSKSENLILFIIECIINAPENDKLIFTEINKIQKIKKVFESLFYYNEMIYFYNSSIKNSMKNQIFIAIFSALLIRIKRVFKPEEDMSSRSKIVDTEKKIASFNFDKYRIHLIHLADQLDNSVRSEISEFLIHLKNYFDTRVLIIKEKINRGPLINVLSLCFLYEKHNSIVSDSISIKTSSEREILFGGYAVRSSSCLYENADKIMEALIEDGQSEEINNFQNFKILPSVPIIISTKNLLTGTSLYKSKKDESRLCIDKINRKNDLEKEYKIVDVCAETKIKNCYLEESYTKVTLNTNEYAKTFMVKRIGSDLFSAAIFSFYYVVVTP</sequence>
<feature type="compositionally biased region" description="Low complexity" evidence="1">
    <location>
        <begin position="1"/>
        <end position="15"/>
    </location>
</feature>
<accession>A0A1R2C882</accession>
<proteinExistence type="predicted"/>
<keyword evidence="3" id="KW-1185">Reference proteome</keyword>
<dbReference type="Gene3D" id="3.40.50.300">
    <property type="entry name" value="P-loop containing nucleotide triphosphate hydrolases"/>
    <property type="match status" value="1"/>
</dbReference>
<gene>
    <name evidence="2" type="ORF">SteCoe_13524</name>
</gene>
<evidence type="ECO:0000313" key="3">
    <source>
        <dbReference type="Proteomes" id="UP000187209"/>
    </source>
</evidence>
<evidence type="ECO:0000256" key="1">
    <source>
        <dbReference type="SAM" id="MobiDB-lite"/>
    </source>
</evidence>
<reference evidence="2 3" key="1">
    <citation type="submission" date="2016-11" db="EMBL/GenBank/DDBJ databases">
        <title>The macronuclear genome of Stentor coeruleus: a giant cell with tiny introns.</title>
        <authorList>
            <person name="Slabodnick M."/>
            <person name="Ruby J.G."/>
            <person name="Reiff S.B."/>
            <person name="Swart E.C."/>
            <person name="Gosai S."/>
            <person name="Prabakaran S."/>
            <person name="Witkowska E."/>
            <person name="Larue G.E."/>
            <person name="Fisher S."/>
            <person name="Freeman R.M."/>
            <person name="Gunawardena J."/>
            <person name="Chu W."/>
            <person name="Stover N.A."/>
            <person name="Gregory B.D."/>
            <person name="Nowacki M."/>
            <person name="Derisi J."/>
            <person name="Roy S.W."/>
            <person name="Marshall W.F."/>
            <person name="Sood P."/>
        </authorList>
    </citation>
    <scope>NUCLEOTIDE SEQUENCE [LARGE SCALE GENOMIC DNA]</scope>
    <source>
        <strain evidence="2">WM001</strain>
    </source>
</reference>
<protein>
    <recommendedName>
        <fullName evidence="4">Guanylate-binding protein N-terminal domain-containing protein</fullName>
    </recommendedName>
</protein>
<dbReference type="SUPFAM" id="SSF52540">
    <property type="entry name" value="P-loop containing nucleoside triphosphate hydrolases"/>
    <property type="match status" value="1"/>
</dbReference>
<organism evidence="2 3">
    <name type="scientific">Stentor coeruleus</name>
    <dbReference type="NCBI Taxonomy" id="5963"/>
    <lineage>
        <taxon>Eukaryota</taxon>
        <taxon>Sar</taxon>
        <taxon>Alveolata</taxon>
        <taxon>Ciliophora</taxon>
        <taxon>Postciliodesmatophora</taxon>
        <taxon>Heterotrichea</taxon>
        <taxon>Heterotrichida</taxon>
        <taxon>Stentoridae</taxon>
        <taxon>Stentor</taxon>
    </lineage>
</organism>
<dbReference type="OrthoDB" id="2343366at2759"/>
<evidence type="ECO:0008006" key="4">
    <source>
        <dbReference type="Google" id="ProtNLM"/>
    </source>
</evidence>